<evidence type="ECO:0000256" key="3">
    <source>
        <dbReference type="ARBA" id="ARBA00022801"/>
    </source>
</evidence>
<keyword evidence="2" id="KW-0479">Metal-binding</keyword>
<gene>
    <name evidence="6" type="ORF">FRY97_18255</name>
</gene>
<dbReference type="EMBL" id="VOOR01000051">
    <property type="protein sequence ID" value="TXB61617.1"/>
    <property type="molecule type" value="Genomic_DNA"/>
</dbReference>
<evidence type="ECO:0000313" key="6">
    <source>
        <dbReference type="EMBL" id="TXB61617.1"/>
    </source>
</evidence>
<keyword evidence="7" id="KW-1185">Reference proteome</keyword>
<proteinExistence type="predicted"/>
<organism evidence="6 7">
    <name type="scientific">Phaeodactylibacter luteus</name>
    <dbReference type="NCBI Taxonomy" id="1564516"/>
    <lineage>
        <taxon>Bacteria</taxon>
        <taxon>Pseudomonadati</taxon>
        <taxon>Bacteroidota</taxon>
        <taxon>Saprospiria</taxon>
        <taxon>Saprospirales</taxon>
        <taxon>Haliscomenobacteraceae</taxon>
        <taxon>Phaeodactylibacter</taxon>
    </lineage>
</organism>
<dbReference type="PIRSF" id="PIRSF039012">
    <property type="entry name" value="ASP"/>
    <property type="match status" value="1"/>
</dbReference>
<evidence type="ECO:0000313" key="7">
    <source>
        <dbReference type="Proteomes" id="UP000321580"/>
    </source>
</evidence>
<reference evidence="6 7" key="1">
    <citation type="submission" date="2019-08" db="EMBL/GenBank/DDBJ databases">
        <title>Genome of Phaeodactylibacter luteus.</title>
        <authorList>
            <person name="Bowman J.P."/>
        </authorList>
    </citation>
    <scope>NUCLEOTIDE SEQUENCE [LARGE SCALE GENOMIC DNA]</scope>
    <source>
        <strain evidence="6 7">KCTC 42180</strain>
    </source>
</reference>
<comment type="caution">
    <text evidence="6">The sequence shown here is derived from an EMBL/GenBank/DDBJ whole genome shotgun (WGS) entry which is preliminary data.</text>
</comment>
<dbReference type="PANTHER" id="PTHR37326:SF1">
    <property type="entry name" value="BLL3975 PROTEIN"/>
    <property type="match status" value="1"/>
</dbReference>
<dbReference type="GO" id="GO:0046872">
    <property type="term" value="F:metal ion binding"/>
    <property type="evidence" value="ECO:0007669"/>
    <property type="project" value="UniProtKB-KW"/>
</dbReference>
<dbReference type="AlphaFoldDB" id="A0A5C6RHI4"/>
<name>A0A5C6RHI4_9BACT</name>
<evidence type="ECO:0000256" key="4">
    <source>
        <dbReference type="ARBA" id="ARBA00022833"/>
    </source>
</evidence>
<comment type="cofactor">
    <cofactor evidence="1">
        <name>Zn(2+)</name>
        <dbReference type="ChEBI" id="CHEBI:29105"/>
    </cofactor>
</comment>
<dbReference type="InterPro" id="IPR053138">
    <property type="entry name" value="N-alpha-Ac-DABA_deacetylase"/>
</dbReference>
<evidence type="ECO:0000256" key="2">
    <source>
        <dbReference type="ARBA" id="ARBA00022723"/>
    </source>
</evidence>
<dbReference type="Proteomes" id="UP000321580">
    <property type="component" value="Unassembled WGS sequence"/>
</dbReference>
<dbReference type="InterPro" id="IPR055438">
    <property type="entry name" value="AstE_AspA_cat"/>
</dbReference>
<dbReference type="Pfam" id="PF24827">
    <property type="entry name" value="AstE_AspA_cat"/>
    <property type="match status" value="1"/>
</dbReference>
<evidence type="ECO:0000259" key="5">
    <source>
        <dbReference type="Pfam" id="PF24827"/>
    </source>
</evidence>
<dbReference type="GO" id="GO:0016811">
    <property type="term" value="F:hydrolase activity, acting on carbon-nitrogen (but not peptide) bonds, in linear amides"/>
    <property type="evidence" value="ECO:0007669"/>
    <property type="project" value="InterPro"/>
</dbReference>
<dbReference type="InterPro" id="IPR043795">
    <property type="entry name" value="N-alpha-Ac-DABA-like"/>
</dbReference>
<dbReference type="PANTHER" id="PTHR37326">
    <property type="entry name" value="BLL3975 PROTEIN"/>
    <property type="match status" value="1"/>
</dbReference>
<dbReference type="OrthoDB" id="9782876at2"/>
<dbReference type="RefSeq" id="WP_147169010.1">
    <property type="nucleotide sequence ID" value="NZ_VOOR01000051.1"/>
</dbReference>
<dbReference type="GO" id="GO:0016788">
    <property type="term" value="F:hydrolase activity, acting on ester bonds"/>
    <property type="evidence" value="ECO:0007669"/>
    <property type="project" value="InterPro"/>
</dbReference>
<feature type="domain" description="Succinylglutamate desuccinylase/Aspartoacylase catalytic" evidence="5">
    <location>
        <begin position="52"/>
        <end position="228"/>
    </location>
</feature>
<keyword evidence="3" id="KW-0378">Hydrolase</keyword>
<dbReference type="SUPFAM" id="SSF53187">
    <property type="entry name" value="Zn-dependent exopeptidases"/>
    <property type="match status" value="1"/>
</dbReference>
<keyword evidence="4" id="KW-0862">Zinc</keyword>
<evidence type="ECO:0000256" key="1">
    <source>
        <dbReference type="ARBA" id="ARBA00001947"/>
    </source>
</evidence>
<protein>
    <submittedName>
        <fullName evidence="6">Succinylglutamate desuccinylase/aspartoacylase family protein</fullName>
    </submittedName>
</protein>
<dbReference type="Gene3D" id="3.40.630.10">
    <property type="entry name" value="Zn peptidases"/>
    <property type="match status" value="1"/>
</dbReference>
<accession>A0A5C6RHI4</accession>
<dbReference type="CDD" id="cd06251">
    <property type="entry name" value="M14_ASTE_ASPA-like"/>
    <property type="match status" value="1"/>
</dbReference>
<sequence>MKDIFWSEKGESLDIGAVQPGEKKRFWLPVVQDGIGMPVRLPVMVARGKEPGPVLGLTAALHGNELNGIPVIQQLFREIDCEQLKGTVVGVLVMNVPGLMLQQRKFNDGVDLNRIAPGQADGNVSEVYAHRLIDRILRHFDYLVDLHTASAGRINSWYIRADMSQEATARMAILQNPDIILHNPPNDTTFRGAAARRGIHAITLELKDPHVFQNDVIEDGLIGIRNILYDLQMLPGAITWSAAETILCRYSQWIYTDEGGILHVLPQLGQTVGKGDRIAEVRSIFDEVEKVYWAPYDGVVIGRSISPINPTGSRILHLGGDPQVVPCALEGLPLISS</sequence>